<keyword evidence="16 22" id="KW-0186">Copper</keyword>
<proteinExistence type="inferred from homology"/>
<dbReference type="GO" id="GO:0005524">
    <property type="term" value="F:ATP binding"/>
    <property type="evidence" value="ECO:0007669"/>
    <property type="project" value="UniProtKB-KW"/>
</dbReference>
<dbReference type="PANTHER" id="PTHR45817">
    <property type="entry name" value="LYSYL OXIDASE-LIKE-RELATED"/>
    <property type="match status" value="1"/>
</dbReference>
<keyword evidence="25" id="KW-1185">Reference proteome</keyword>
<comment type="cofactor">
    <cofactor evidence="1 22">
        <name>Cu cation</name>
        <dbReference type="ChEBI" id="CHEBI:23378"/>
    </cofactor>
</comment>
<keyword evidence="11 22" id="KW-0801">TPQ</keyword>
<keyword evidence="17" id="KW-1015">Disulfide bond</keyword>
<reference evidence="24 25" key="1">
    <citation type="submission" date="2018-03" db="EMBL/GenBank/DDBJ databases">
        <title>Draft genome sequence of Rohu Carp (Labeo rohita).</title>
        <authorList>
            <person name="Das P."/>
            <person name="Kushwaha B."/>
            <person name="Joshi C.G."/>
            <person name="Kumar D."/>
            <person name="Nagpure N.S."/>
            <person name="Sahoo L."/>
            <person name="Das S.P."/>
            <person name="Bit A."/>
            <person name="Patnaik S."/>
            <person name="Meher P.K."/>
            <person name="Jayasankar P."/>
            <person name="Koringa P.G."/>
            <person name="Patel N.V."/>
            <person name="Hinsu A.T."/>
            <person name="Kumar R."/>
            <person name="Pandey M."/>
            <person name="Agarwal S."/>
            <person name="Srivastava S."/>
            <person name="Singh M."/>
            <person name="Iquebal M.A."/>
            <person name="Jaiswal S."/>
            <person name="Angadi U.B."/>
            <person name="Kumar N."/>
            <person name="Raza M."/>
            <person name="Shah T.M."/>
            <person name="Rai A."/>
            <person name="Jena J.K."/>
        </authorList>
    </citation>
    <scope>NUCLEOTIDE SEQUENCE [LARGE SCALE GENOMIC DNA]</scope>
    <source>
        <strain evidence="24">DASCIFA01</strain>
        <tissue evidence="24">Testis</tissue>
    </source>
</reference>
<dbReference type="GO" id="GO:0030199">
    <property type="term" value="P:collagen fibril organization"/>
    <property type="evidence" value="ECO:0007669"/>
    <property type="project" value="TreeGrafter"/>
</dbReference>
<evidence type="ECO:0000256" key="3">
    <source>
        <dbReference type="ARBA" id="ARBA00004790"/>
    </source>
</evidence>
<dbReference type="GO" id="GO:0019674">
    <property type="term" value="P:NAD+ metabolic process"/>
    <property type="evidence" value="ECO:0007669"/>
    <property type="project" value="UniProtKB-ARBA"/>
</dbReference>
<keyword evidence="13" id="KW-0067">ATP-binding</keyword>
<dbReference type="GO" id="GO:0061769">
    <property type="term" value="F:nicotinate riboside kinase activity"/>
    <property type="evidence" value="ECO:0007669"/>
    <property type="project" value="UniProtKB-ARBA"/>
</dbReference>
<comment type="caution">
    <text evidence="24">The sequence shown here is derived from an EMBL/GenBank/DDBJ whole genome shotgun (WGS) entry which is preliminary data.</text>
</comment>
<evidence type="ECO:0000313" key="25">
    <source>
        <dbReference type="Proteomes" id="UP000290572"/>
    </source>
</evidence>
<dbReference type="PRINTS" id="PR00074">
    <property type="entry name" value="LYSYLOXIDASE"/>
</dbReference>
<keyword evidence="6 22" id="KW-0964">Secreted</keyword>
<gene>
    <name evidence="24" type="ORF">ROHU_021678</name>
</gene>
<organism evidence="24 25">
    <name type="scientific">Labeo rohita</name>
    <name type="common">Indian major carp</name>
    <name type="synonym">Cyprinus rohita</name>
    <dbReference type="NCBI Taxonomy" id="84645"/>
    <lineage>
        <taxon>Eukaryota</taxon>
        <taxon>Metazoa</taxon>
        <taxon>Chordata</taxon>
        <taxon>Craniata</taxon>
        <taxon>Vertebrata</taxon>
        <taxon>Euteleostomi</taxon>
        <taxon>Actinopterygii</taxon>
        <taxon>Neopterygii</taxon>
        <taxon>Teleostei</taxon>
        <taxon>Ostariophysi</taxon>
        <taxon>Cypriniformes</taxon>
        <taxon>Cyprinidae</taxon>
        <taxon>Labeoninae</taxon>
        <taxon>Labeonini</taxon>
        <taxon>Labeo</taxon>
    </lineage>
</organism>
<dbReference type="PANTHER" id="PTHR45817:SF10">
    <property type="entry name" value="LYSYL OXIDASE HOMOLOG"/>
    <property type="match status" value="1"/>
</dbReference>
<dbReference type="FunFam" id="3.40.50.300:FF:000853">
    <property type="entry name" value="Nicotinamide riboside kinase 1"/>
    <property type="match status" value="1"/>
</dbReference>
<evidence type="ECO:0000256" key="16">
    <source>
        <dbReference type="ARBA" id="ARBA00023008"/>
    </source>
</evidence>
<evidence type="ECO:0000256" key="10">
    <source>
        <dbReference type="ARBA" id="ARBA00022741"/>
    </source>
</evidence>
<dbReference type="SUPFAM" id="SSF52540">
    <property type="entry name" value="P-loop containing nucleoside triphosphate hydrolases"/>
    <property type="match status" value="1"/>
</dbReference>
<dbReference type="GO" id="GO:0005829">
    <property type="term" value="C:cytosol"/>
    <property type="evidence" value="ECO:0007669"/>
    <property type="project" value="UniProtKB-ARBA"/>
</dbReference>
<dbReference type="Gene3D" id="3.40.50.300">
    <property type="entry name" value="P-loop containing nucleotide triphosphate hydrolases"/>
    <property type="match status" value="1"/>
</dbReference>
<evidence type="ECO:0000256" key="6">
    <source>
        <dbReference type="ARBA" id="ARBA00022525"/>
    </source>
</evidence>
<evidence type="ECO:0000256" key="20">
    <source>
        <dbReference type="ARBA" id="ARBA00051194"/>
    </source>
</evidence>
<evidence type="ECO:0000256" key="13">
    <source>
        <dbReference type="ARBA" id="ARBA00022840"/>
    </source>
</evidence>
<dbReference type="GO" id="GO:0019363">
    <property type="term" value="P:pyridine nucleotide biosynthetic process"/>
    <property type="evidence" value="ECO:0007669"/>
    <property type="project" value="UniProtKB-KW"/>
</dbReference>
<evidence type="ECO:0000256" key="15">
    <source>
        <dbReference type="ARBA" id="ARBA00023002"/>
    </source>
</evidence>
<dbReference type="STRING" id="84645.A0A498MTK3"/>
<dbReference type="EC" id="1.4.3.13" evidence="22"/>
<keyword evidence="7" id="KW-0662">Pyridine nucleotide biosynthesis</keyword>
<evidence type="ECO:0000256" key="7">
    <source>
        <dbReference type="ARBA" id="ARBA00022642"/>
    </source>
</evidence>
<dbReference type="GO" id="GO:0005615">
    <property type="term" value="C:extracellular space"/>
    <property type="evidence" value="ECO:0007669"/>
    <property type="project" value="UniProtKB-UniRule"/>
</dbReference>
<dbReference type="InterPro" id="IPR019828">
    <property type="entry name" value="Lysyl_oxidase_CS"/>
</dbReference>
<keyword evidence="10" id="KW-0547">Nucleotide-binding</keyword>
<evidence type="ECO:0000256" key="22">
    <source>
        <dbReference type="RuleBase" id="RU367046"/>
    </source>
</evidence>
<evidence type="ECO:0000256" key="12">
    <source>
        <dbReference type="ARBA" id="ARBA00022777"/>
    </source>
</evidence>
<dbReference type="Pfam" id="PF01186">
    <property type="entry name" value="Lysyl_oxidase"/>
    <property type="match status" value="1"/>
</dbReference>
<keyword evidence="5 22" id="KW-0886">LTQ</keyword>
<keyword evidence="14" id="KW-0460">Magnesium</keyword>
<accession>A0A498MTK3</accession>
<evidence type="ECO:0000256" key="9">
    <source>
        <dbReference type="ARBA" id="ARBA00022723"/>
    </source>
</evidence>
<evidence type="ECO:0000256" key="4">
    <source>
        <dbReference type="ARBA" id="ARBA00007492"/>
    </source>
</evidence>
<comment type="similarity">
    <text evidence="21">Belongs to the uridine kinase family. NRK subfamily.</text>
</comment>
<keyword evidence="15 22" id="KW-0560">Oxidoreductase</keyword>
<keyword evidence="9 22" id="KW-0479">Metal-binding</keyword>
<feature type="region of interest" description="Disordered" evidence="23">
    <location>
        <begin position="237"/>
        <end position="256"/>
    </location>
</feature>
<dbReference type="AlphaFoldDB" id="A0A498MTK3"/>
<evidence type="ECO:0000256" key="23">
    <source>
        <dbReference type="SAM" id="MobiDB-lite"/>
    </source>
</evidence>
<dbReference type="PROSITE" id="PS00926">
    <property type="entry name" value="LYSYL_OXIDASE"/>
    <property type="match status" value="1"/>
</dbReference>
<feature type="compositionally biased region" description="Polar residues" evidence="23">
    <location>
        <begin position="344"/>
        <end position="357"/>
    </location>
</feature>
<keyword evidence="12" id="KW-0418">Kinase</keyword>
<comment type="similarity">
    <text evidence="4 22">Belongs to the lysyl oxidase family.</text>
</comment>
<name>A0A498MTK3_LABRO</name>
<comment type="catalytic activity">
    <reaction evidence="20">
        <text>beta-D-ribosylnicotinate + ATP = nicotinate beta-D-ribonucleotide + ADP + H(+)</text>
        <dbReference type="Rhea" id="RHEA:25568"/>
        <dbReference type="ChEBI" id="CHEBI:15378"/>
        <dbReference type="ChEBI" id="CHEBI:30616"/>
        <dbReference type="ChEBI" id="CHEBI:57502"/>
        <dbReference type="ChEBI" id="CHEBI:58527"/>
        <dbReference type="ChEBI" id="CHEBI:456216"/>
        <dbReference type="EC" id="2.7.1.173"/>
    </reaction>
</comment>
<feature type="region of interest" description="Disordered" evidence="23">
    <location>
        <begin position="344"/>
        <end position="366"/>
    </location>
</feature>
<comment type="function">
    <text evidence="22">Mediates the post-translational oxidative deamination of lysine residues on target proteins leading to the formation of deaminated lysine (allysine).</text>
</comment>
<dbReference type="GO" id="GO:0005507">
    <property type="term" value="F:copper ion binding"/>
    <property type="evidence" value="ECO:0007669"/>
    <property type="project" value="UniProtKB-UniRule"/>
</dbReference>
<dbReference type="GO" id="GO:0004720">
    <property type="term" value="F:protein-lysine 6-oxidase activity"/>
    <property type="evidence" value="ECO:0007669"/>
    <property type="project" value="UniProtKB-UniRule"/>
</dbReference>
<dbReference type="InterPro" id="IPR050912">
    <property type="entry name" value="LOX-like_protein"/>
</dbReference>
<comment type="catalytic activity">
    <reaction evidence="18 22">
        <text>L-lysyl-[protein] + O2 + H2O = (S)-2-amino-6-oxohexanoyl-[protein] + H2O2 + NH4(+)</text>
        <dbReference type="Rhea" id="RHEA:24544"/>
        <dbReference type="Rhea" id="RHEA-COMP:9752"/>
        <dbReference type="Rhea" id="RHEA-COMP:12448"/>
        <dbReference type="ChEBI" id="CHEBI:15377"/>
        <dbReference type="ChEBI" id="CHEBI:15379"/>
        <dbReference type="ChEBI" id="CHEBI:16240"/>
        <dbReference type="ChEBI" id="CHEBI:28938"/>
        <dbReference type="ChEBI" id="CHEBI:29969"/>
        <dbReference type="ChEBI" id="CHEBI:131803"/>
        <dbReference type="EC" id="1.4.3.13"/>
    </reaction>
</comment>
<dbReference type="EMBL" id="QBIY01012421">
    <property type="protein sequence ID" value="RXN25129.1"/>
    <property type="molecule type" value="Genomic_DNA"/>
</dbReference>
<evidence type="ECO:0000256" key="14">
    <source>
        <dbReference type="ARBA" id="ARBA00022842"/>
    </source>
</evidence>
<comment type="pathway">
    <text evidence="3">Cofactor biosynthesis; NAD(+) biosynthesis.</text>
</comment>
<keyword evidence="8" id="KW-0808">Transferase</keyword>
<evidence type="ECO:0000313" key="24">
    <source>
        <dbReference type="EMBL" id="RXN25129.1"/>
    </source>
</evidence>
<comment type="subcellular location">
    <subcellularLocation>
        <location evidence="2 22">Secreted</location>
        <location evidence="2 22">Extracellular space</location>
    </subcellularLocation>
</comment>
<feature type="compositionally biased region" description="Low complexity" evidence="23">
    <location>
        <begin position="240"/>
        <end position="254"/>
    </location>
</feature>
<dbReference type="InterPro" id="IPR027417">
    <property type="entry name" value="P-loop_NTPase"/>
</dbReference>
<comment type="PTM">
    <text evidence="22">The lysine tyrosylquinone cross-link (LTQ) is generated by condensation of the epsilon-amino group of a lysine with a topaquinone produced by oxidation of tyrosine.</text>
</comment>
<comment type="catalytic activity">
    <reaction evidence="19">
        <text>beta-nicotinamide D-riboside + ATP = beta-nicotinamide D-ribonucleotide + ADP + H(+)</text>
        <dbReference type="Rhea" id="RHEA:14017"/>
        <dbReference type="ChEBI" id="CHEBI:14649"/>
        <dbReference type="ChEBI" id="CHEBI:15378"/>
        <dbReference type="ChEBI" id="CHEBI:15927"/>
        <dbReference type="ChEBI" id="CHEBI:30616"/>
        <dbReference type="ChEBI" id="CHEBI:456216"/>
        <dbReference type="EC" id="2.7.1.22"/>
    </reaction>
</comment>
<evidence type="ECO:0000256" key="1">
    <source>
        <dbReference type="ARBA" id="ARBA00001935"/>
    </source>
</evidence>
<feature type="region of interest" description="Disordered" evidence="23">
    <location>
        <begin position="265"/>
        <end position="305"/>
    </location>
</feature>
<evidence type="ECO:0000256" key="19">
    <source>
        <dbReference type="ARBA" id="ARBA00050738"/>
    </source>
</evidence>
<dbReference type="Proteomes" id="UP000290572">
    <property type="component" value="Unassembled WGS sequence"/>
</dbReference>
<evidence type="ECO:0000256" key="8">
    <source>
        <dbReference type="ARBA" id="ARBA00022679"/>
    </source>
</evidence>
<dbReference type="GO" id="GO:0050262">
    <property type="term" value="F:ribosylnicotinamide kinase activity"/>
    <property type="evidence" value="ECO:0007669"/>
    <property type="project" value="UniProtKB-EC"/>
</dbReference>
<evidence type="ECO:0000256" key="11">
    <source>
        <dbReference type="ARBA" id="ARBA00022772"/>
    </source>
</evidence>
<dbReference type="InterPro" id="IPR001695">
    <property type="entry name" value="Lysyl_oxidase"/>
</dbReference>
<evidence type="ECO:0000256" key="21">
    <source>
        <dbReference type="ARBA" id="ARBA00060898"/>
    </source>
</evidence>
<dbReference type="Pfam" id="PF13238">
    <property type="entry name" value="AAA_18"/>
    <property type="match status" value="1"/>
</dbReference>
<dbReference type="CDD" id="cd02024">
    <property type="entry name" value="NRK1"/>
    <property type="match status" value="1"/>
</dbReference>
<evidence type="ECO:0000256" key="5">
    <source>
        <dbReference type="ARBA" id="ARBA00022477"/>
    </source>
</evidence>
<evidence type="ECO:0000256" key="2">
    <source>
        <dbReference type="ARBA" id="ARBA00004239"/>
    </source>
</evidence>
<evidence type="ECO:0000256" key="18">
    <source>
        <dbReference type="ARBA" id="ARBA00047861"/>
    </source>
</evidence>
<evidence type="ECO:0000256" key="17">
    <source>
        <dbReference type="ARBA" id="ARBA00023157"/>
    </source>
</evidence>
<protein>
    <recommendedName>
        <fullName evidence="22">Lysyl oxidase homolog</fullName>
        <ecNumber evidence="22">1.4.3.13</ecNumber>
    </recommendedName>
</protein>
<sequence length="617" mass="69439">MKFIIGIGGVTNGGKTTLTGRLIKNLPNCCVVHQDDFFKPQDQIELGEDGFKQWDVITALDMDAMVNTVKGWMENPVKFARSHGVTVSPDGSDPEREIHILIIEGFLLYNYKPLLDVYNKCYYVTIPYEECKRRRSTRTYTVPDPPGLFDGHVWPMYLKHRLQMENCGLDIRLNNFISAQNSAAWRNRIQWVNNGQVFRLMSTGSEYHAPVATRRQSRVFLSNNRDAVRDRTMQIRVESSDSAATSSGGTALLGPDRMQFIAANSRTPGARQMQERQRLRAAPGTRSNATAPSEYSGGGRTPAQVDNTARRAPAVANLQHLEAPTENSNAVTNGNYNEAALSRAQTPNVVQGTTSESMAGDDPRNRNTVFYNIYPPGGRTVIPRRPPPGTGYGTRYFQNGLPDLVPDPYSIQAGSYIQRVQMYALRCAAEENCLARSAYRPTVRDIDYRVLLRFPQKVRNMGTTDFLPVKPRHQWEWHSCHQHYHSMDAFSHYDLLDINTGMKVAEGHKASFCLEDTGCDPGFHRRYACTAHTQGLSPGCHDTYAANIDCQWIDITDVPPGNYILKVTVNPDFLVAESDFSNNVVRFNIDNPELIIVKNDEQNQFLNSFKTLEHGFP</sequence>